<protein>
    <recommendedName>
        <fullName evidence="2">NrS-1 polymerase-like helicase domain-containing protein</fullName>
    </recommendedName>
</protein>
<evidence type="ECO:0000256" key="1">
    <source>
        <dbReference type="SAM" id="MobiDB-lite"/>
    </source>
</evidence>
<evidence type="ECO:0000259" key="2">
    <source>
        <dbReference type="Pfam" id="PF19263"/>
    </source>
</evidence>
<feature type="region of interest" description="Disordered" evidence="1">
    <location>
        <begin position="360"/>
        <end position="387"/>
    </location>
</feature>
<dbReference type="Gene3D" id="3.40.50.300">
    <property type="entry name" value="P-loop containing nucleotide triphosphate hydrolases"/>
    <property type="match status" value="1"/>
</dbReference>
<dbReference type="Pfam" id="PF19263">
    <property type="entry name" value="DUF5906"/>
    <property type="match status" value="1"/>
</dbReference>
<evidence type="ECO:0000313" key="4">
    <source>
        <dbReference type="Proteomes" id="UP000095607"/>
    </source>
</evidence>
<organism evidence="3 4">
    <name type="scientific">Delftia tsuruhatensis</name>
    <dbReference type="NCBI Taxonomy" id="180282"/>
    <lineage>
        <taxon>Bacteria</taxon>
        <taxon>Pseudomonadati</taxon>
        <taxon>Pseudomonadota</taxon>
        <taxon>Betaproteobacteria</taxon>
        <taxon>Burkholderiales</taxon>
        <taxon>Comamonadaceae</taxon>
        <taxon>Delftia</taxon>
    </lineage>
</organism>
<evidence type="ECO:0000313" key="3">
    <source>
        <dbReference type="EMBL" id="AOV01865.1"/>
    </source>
</evidence>
<dbReference type="EMBL" id="CP017420">
    <property type="protein sequence ID" value="AOV01865.1"/>
    <property type="molecule type" value="Genomic_DNA"/>
</dbReference>
<feature type="domain" description="NrS-1 polymerase-like helicase" evidence="2">
    <location>
        <begin position="149"/>
        <end position="257"/>
    </location>
</feature>
<gene>
    <name evidence="3" type="ORF">BI380_11100</name>
</gene>
<sequence length="387" mass="43759">MQGKKKEKTVDWGKFNHLAEHFVLIYGTDTVWDGSERLIMKIANMGHAHGADMVRMWKASEKRKTVRLEDVVFDPTMQADPVTTVNLFDGMAMVPEAGDVTPMLELISYLTSRATADEADTGDIMHWLLRWLAYPLQHPGAKLRTAVVMHGDEGAGKNFLFDIMVAIYGKYGALVGQDELEDKFNDWRSCKLFVVGDEVSSRAELVHNKNRLKALITSPTVQINPKNLTRREEKNHMNIAFLSNELQPLALDNSDRRYLVVYTPRAKDIEYYKKLGEWRDNGGVAAFYDYLLKYPLGDFHPYAPAPMTEAKSALIEINRKSPEIFWSEWQAGELDLPYNSCAVSQAYAAYLKWCQRSGDRYPRSSPASPPWSCGSPRGRGARPGSSP</sequence>
<accession>A0ABM6E3N0</accession>
<proteinExistence type="predicted"/>
<dbReference type="InterPro" id="IPR027417">
    <property type="entry name" value="P-loop_NTPase"/>
</dbReference>
<reference evidence="3 4" key="1">
    <citation type="submission" date="2016-09" db="EMBL/GenBank/DDBJ databases">
        <title>Complete genome sequence of Deltia acidovorans CM13 isolated from murine proximal colonic tissue.</title>
        <authorList>
            <person name="Saffarian A."/>
        </authorList>
    </citation>
    <scope>NUCLEOTIDE SEQUENCE [LARGE SCALE GENOMIC DNA]</scope>
    <source>
        <strain evidence="3 4">CM13</strain>
    </source>
</reference>
<name>A0ABM6E3N0_9BURK</name>
<dbReference type="Proteomes" id="UP000095607">
    <property type="component" value="Chromosome"/>
</dbReference>
<dbReference type="InterPro" id="IPR045455">
    <property type="entry name" value="NrS-1_pol-like_helicase"/>
</dbReference>
<keyword evidence="4" id="KW-1185">Reference proteome</keyword>
<feature type="compositionally biased region" description="Low complexity" evidence="1">
    <location>
        <begin position="374"/>
        <end position="387"/>
    </location>
</feature>